<dbReference type="Pfam" id="PF04586">
    <property type="entry name" value="Peptidase_S78"/>
    <property type="match status" value="1"/>
</dbReference>
<reference evidence="5" key="1">
    <citation type="submission" date="2016-09" db="EMBL/GenBank/DDBJ databases">
        <title>The Complete Genome of Burkholderia sprentiae wsm5005.</title>
        <authorList>
            <person name="De Meyer S."/>
            <person name="Wang P."/>
            <person name="Terpolilli J."/>
        </authorList>
    </citation>
    <scope>NUCLEOTIDE SEQUENCE [LARGE SCALE GENOMIC DNA]</scope>
    <source>
        <strain evidence="5">WSM5005</strain>
    </source>
</reference>
<dbReference type="EMBL" id="CP017562">
    <property type="protein sequence ID" value="APA88512.2"/>
    <property type="molecule type" value="Genomic_DNA"/>
</dbReference>
<evidence type="ECO:0000256" key="3">
    <source>
        <dbReference type="ARBA" id="ARBA00022801"/>
    </source>
</evidence>
<protein>
    <submittedName>
        <fullName evidence="5">HK97 family phage prohead protease</fullName>
    </submittedName>
</protein>
<dbReference type="KEGG" id="pspw:BJG93_24500"/>
<evidence type="ECO:0000313" key="6">
    <source>
        <dbReference type="Proteomes" id="UP000179860"/>
    </source>
</evidence>
<dbReference type="GO" id="GO:0006508">
    <property type="term" value="P:proteolysis"/>
    <property type="evidence" value="ECO:0007669"/>
    <property type="project" value="UniProtKB-KW"/>
</dbReference>
<dbReference type="AlphaFoldDB" id="A0A1I9YQP1"/>
<dbReference type="Proteomes" id="UP000179860">
    <property type="component" value="Chromosome 2"/>
</dbReference>
<evidence type="ECO:0000256" key="2">
    <source>
        <dbReference type="ARBA" id="ARBA00022670"/>
    </source>
</evidence>
<reference evidence="5" key="2">
    <citation type="submission" date="2021-06" db="EMBL/GenBank/DDBJ databases">
        <authorList>
            <person name="Rogers T.H."/>
            <person name="Ramsay J.P."/>
            <person name="Wang P."/>
            <person name="Terpolilli J."/>
        </authorList>
    </citation>
    <scope>NUCLEOTIDE SEQUENCE [LARGE SCALE GENOMIC DNA]</scope>
    <source>
        <strain evidence="5">WSM5005</strain>
    </source>
</reference>
<sequence length="212" mass="23086">MRQADIQHASTLLVIRSANEDLREISGTASTPTPDRYGDVIVSSGVKFSTPLPLLIAHDHTKSVGSVILGAASELGVHFKAVIAKIEQDGPLKCLCDDAWASVKAGLLRSVSIGFRPLESESMQGGGVRFTKWEWLELSLCAVPAQPEATITDMRSLTPAEALVERQLAEDRAQRRQAGLTGTTASSVDTVFEARLAEYRRRYPRGVRVRDD</sequence>
<proteinExistence type="predicted"/>
<accession>A0A1I9YQP1</accession>
<organism evidence="5 6">
    <name type="scientific">Paraburkholderia sprentiae WSM5005</name>
    <dbReference type="NCBI Taxonomy" id="754502"/>
    <lineage>
        <taxon>Bacteria</taxon>
        <taxon>Pseudomonadati</taxon>
        <taxon>Pseudomonadota</taxon>
        <taxon>Betaproteobacteria</taxon>
        <taxon>Burkholderiales</taxon>
        <taxon>Burkholderiaceae</taxon>
        <taxon>Paraburkholderia</taxon>
    </lineage>
</organism>
<dbReference type="RefSeq" id="WP_051374283.1">
    <property type="nucleotide sequence ID" value="NZ_CP017562.2"/>
</dbReference>
<keyword evidence="3" id="KW-0378">Hydrolase</keyword>
<dbReference type="SUPFAM" id="SSF50789">
    <property type="entry name" value="Herpes virus serine proteinase, assemblin"/>
    <property type="match status" value="1"/>
</dbReference>
<keyword evidence="2 5" id="KW-0645">Protease</keyword>
<evidence type="ECO:0000313" key="5">
    <source>
        <dbReference type="EMBL" id="APA88512.2"/>
    </source>
</evidence>
<dbReference type="STRING" id="754502.BJG93_24500"/>
<dbReference type="InterPro" id="IPR054613">
    <property type="entry name" value="Peptidase_S78_dom"/>
</dbReference>
<evidence type="ECO:0000256" key="1">
    <source>
        <dbReference type="ARBA" id="ARBA00022612"/>
    </source>
</evidence>
<dbReference type="GO" id="GO:0008233">
    <property type="term" value="F:peptidase activity"/>
    <property type="evidence" value="ECO:0007669"/>
    <property type="project" value="UniProtKB-KW"/>
</dbReference>
<keyword evidence="6" id="KW-1185">Reference proteome</keyword>
<keyword evidence="1" id="KW-1188">Viral release from host cell</keyword>
<name>A0A1I9YQP1_9BURK</name>
<evidence type="ECO:0000259" key="4">
    <source>
        <dbReference type="Pfam" id="PF04586"/>
    </source>
</evidence>
<feature type="domain" description="Prohead serine protease" evidence="4">
    <location>
        <begin position="52"/>
        <end position="155"/>
    </location>
</feature>
<gene>
    <name evidence="5" type="ORF">BJG93_24500</name>
</gene>